<evidence type="ECO:0000256" key="9">
    <source>
        <dbReference type="ARBA" id="ARBA00031636"/>
    </source>
</evidence>
<feature type="transmembrane region" description="Helical" evidence="10">
    <location>
        <begin position="317"/>
        <end position="336"/>
    </location>
</feature>
<evidence type="ECO:0000256" key="4">
    <source>
        <dbReference type="ARBA" id="ARBA00022475"/>
    </source>
</evidence>
<keyword evidence="5 10" id="KW-0812">Transmembrane</keyword>
<feature type="transmembrane region" description="Helical" evidence="10">
    <location>
        <begin position="93"/>
        <end position="112"/>
    </location>
</feature>
<dbReference type="GO" id="GO:0006811">
    <property type="term" value="P:monoatomic ion transport"/>
    <property type="evidence" value="ECO:0007669"/>
    <property type="project" value="UniProtKB-KW"/>
</dbReference>
<comment type="caution">
    <text evidence="11">The sequence shown here is derived from an EMBL/GenBank/DDBJ whole genome shotgun (WGS) entry which is preliminary data.</text>
</comment>
<dbReference type="RefSeq" id="WP_095597144.1">
    <property type="nucleotide sequence ID" value="NZ_BMKN01000001.1"/>
</dbReference>
<feature type="transmembrane region" description="Helical" evidence="10">
    <location>
        <begin position="395"/>
        <end position="417"/>
    </location>
</feature>
<evidence type="ECO:0000313" key="11">
    <source>
        <dbReference type="EMBL" id="GGE39009.1"/>
    </source>
</evidence>
<feature type="transmembrane region" description="Helical" evidence="10">
    <location>
        <begin position="237"/>
        <end position="268"/>
    </location>
</feature>
<dbReference type="Pfam" id="PF01554">
    <property type="entry name" value="MatE"/>
    <property type="match status" value="2"/>
</dbReference>
<proteinExistence type="predicted"/>
<reference evidence="11" key="2">
    <citation type="submission" date="2020-09" db="EMBL/GenBank/DDBJ databases">
        <authorList>
            <person name="Sun Q."/>
            <person name="Zhou Y."/>
        </authorList>
    </citation>
    <scope>NUCLEOTIDE SEQUENCE</scope>
    <source>
        <strain evidence="11">CGMCC 1.16012</strain>
    </source>
</reference>
<reference evidence="11" key="1">
    <citation type="journal article" date="2014" name="Int. J. Syst. Evol. Microbiol.">
        <title>Complete genome sequence of Corynebacterium casei LMG S-19264T (=DSM 44701T), isolated from a smear-ripened cheese.</title>
        <authorList>
            <consortium name="US DOE Joint Genome Institute (JGI-PGF)"/>
            <person name="Walter F."/>
            <person name="Albersmeier A."/>
            <person name="Kalinowski J."/>
            <person name="Ruckert C."/>
        </authorList>
    </citation>
    <scope>NUCLEOTIDE SEQUENCE</scope>
    <source>
        <strain evidence="11">CGMCC 1.16012</strain>
    </source>
</reference>
<keyword evidence="2" id="KW-0813">Transport</keyword>
<evidence type="ECO:0000256" key="1">
    <source>
        <dbReference type="ARBA" id="ARBA00004429"/>
    </source>
</evidence>
<dbReference type="OrthoDB" id="9780160at2"/>
<evidence type="ECO:0000313" key="12">
    <source>
        <dbReference type="Proteomes" id="UP000606730"/>
    </source>
</evidence>
<feature type="transmembrane region" description="Helical" evidence="10">
    <location>
        <begin position="356"/>
        <end position="374"/>
    </location>
</feature>
<feature type="transmembrane region" description="Helical" evidence="10">
    <location>
        <begin position="50"/>
        <end position="72"/>
    </location>
</feature>
<keyword evidence="4" id="KW-1003">Cell membrane</keyword>
<organism evidence="11 12">
    <name type="scientific">Actibacterium pelagium</name>
    <dbReference type="NCBI Taxonomy" id="2029103"/>
    <lineage>
        <taxon>Bacteria</taxon>
        <taxon>Pseudomonadati</taxon>
        <taxon>Pseudomonadota</taxon>
        <taxon>Alphaproteobacteria</taxon>
        <taxon>Rhodobacterales</taxon>
        <taxon>Roseobacteraceae</taxon>
        <taxon>Actibacterium</taxon>
    </lineage>
</organism>
<feature type="transmembrane region" description="Helical" evidence="10">
    <location>
        <begin position="132"/>
        <end position="149"/>
    </location>
</feature>
<keyword evidence="3" id="KW-0050">Antiport</keyword>
<dbReference type="GO" id="GO:0042910">
    <property type="term" value="F:xenobiotic transmembrane transporter activity"/>
    <property type="evidence" value="ECO:0007669"/>
    <property type="project" value="InterPro"/>
</dbReference>
<dbReference type="AlphaFoldDB" id="A0A917EII9"/>
<feature type="transmembrane region" description="Helical" evidence="10">
    <location>
        <begin position="197"/>
        <end position="216"/>
    </location>
</feature>
<feature type="transmembrane region" description="Helical" evidence="10">
    <location>
        <begin position="161"/>
        <end position="185"/>
    </location>
</feature>
<evidence type="ECO:0000256" key="2">
    <source>
        <dbReference type="ARBA" id="ARBA00022448"/>
    </source>
</evidence>
<feature type="transmembrane region" description="Helical" evidence="10">
    <location>
        <begin position="423"/>
        <end position="444"/>
    </location>
</feature>
<dbReference type="InterPro" id="IPR048279">
    <property type="entry name" value="MdtK-like"/>
</dbReference>
<evidence type="ECO:0000256" key="7">
    <source>
        <dbReference type="ARBA" id="ARBA00023065"/>
    </source>
</evidence>
<feature type="transmembrane region" description="Helical" evidence="10">
    <location>
        <begin position="274"/>
        <end position="296"/>
    </location>
</feature>
<gene>
    <name evidence="11" type="ORF">GCM10011517_03470</name>
</gene>
<dbReference type="InterPro" id="IPR002528">
    <property type="entry name" value="MATE_fam"/>
</dbReference>
<dbReference type="Proteomes" id="UP000606730">
    <property type="component" value="Unassembled WGS sequence"/>
</dbReference>
<keyword evidence="12" id="KW-1185">Reference proteome</keyword>
<protein>
    <recommendedName>
        <fullName evidence="9">Multidrug-efflux transporter</fullName>
    </recommendedName>
</protein>
<dbReference type="PIRSF" id="PIRSF006603">
    <property type="entry name" value="DinF"/>
    <property type="match status" value="1"/>
</dbReference>
<keyword evidence="6 10" id="KW-1133">Transmembrane helix</keyword>
<evidence type="ECO:0000256" key="6">
    <source>
        <dbReference type="ARBA" id="ARBA00022989"/>
    </source>
</evidence>
<evidence type="ECO:0000256" key="10">
    <source>
        <dbReference type="SAM" id="Phobius"/>
    </source>
</evidence>
<dbReference type="CDD" id="cd13131">
    <property type="entry name" value="MATE_NorM_like"/>
    <property type="match status" value="1"/>
</dbReference>
<evidence type="ECO:0000256" key="5">
    <source>
        <dbReference type="ARBA" id="ARBA00022692"/>
    </source>
</evidence>
<dbReference type="InterPro" id="IPR050222">
    <property type="entry name" value="MATE_MdtK"/>
</dbReference>
<evidence type="ECO:0000256" key="3">
    <source>
        <dbReference type="ARBA" id="ARBA00022449"/>
    </source>
</evidence>
<keyword evidence="8 10" id="KW-0472">Membrane</keyword>
<name>A0A917EII9_9RHOB</name>
<sequence length="456" mass="48494">MTHHLSFKDHTKAVLLLGLPLAGSHLAQFSVNVVDVIMMGWYGVDELAAVVLAGTVYFLVFLMGGGFANAVMPMVAEAASAGDITQARRAARMGLWVVTGYCILVLPLFLLAEPILQALGQKPELAMLAAQYLVIMGFQLFPAMWIMVLKGFLSAVEHARAILLLTIATAALNAALNYVLIFGHFGAPELGIKGCALASLIANLIGFAAMMVYAMWPKDLRPYAIFARIWRPDWPAIWSVFSLGLPIGLTMLAEVGLFSAAGFMFGWIGVQDLAAHGIALQIASATFLFHLGLSNAATVRAGRAVGTGDRQGLRDGALAVTVLSVALSVLAAVVFITTPEPFVGLFLDPDDPERDAIILIGAGLLMLAGVFQIVDAGQVIAMGLLRGIKDTKVPMLIAAFSYWGVGLPASYVLGFPMGLGGAGIWWGLVIGLAVAAVLMSWRFWGVKLREERAVQV</sequence>
<dbReference type="EMBL" id="BMKN01000001">
    <property type="protein sequence ID" value="GGE39009.1"/>
    <property type="molecule type" value="Genomic_DNA"/>
</dbReference>
<evidence type="ECO:0000256" key="8">
    <source>
        <dbReference type="ARBA" id="ARBA00023136"/>
    </source>
</evidence>
<accession>A0A917EII9</accession>
<dbReference type="NCBIfam" id="TIGR00797">
    <property type="entry name" value="matE"/>
    <property type="match status" value="1"/>
</dbReference>
<comment type="subcellular location">
    <subcellularLocation>
        <location evidence="1">Cell inner membrane</location>
        <topology evidence="1">Multi-pass membrane protein</topology>
    </subcellularLocation>
</comment>
<keyword evidence="7" id="KW-0406">Ion transport</keyword>
<dbReference type="PANTHER" id="PTHR43298:SF2">
    <property type="entry name" value="FMN_FAD EXPORTER YEEO-RELATED"/>
    <property type="match status" value="1"/>
</dbReference>
<dbReference type="GO" id="GO:0005886">
    <property type="term" value="C:plasma membrane"/>
    <property type="evidence" value="ECO:0007669"/>
    <property type="project" value="UniProtKB-SubCell"/>
</dbReference>
<dbReference type="GO" id="GO:0015297">
    <property type="term" value="F:antiporter activity"/>
    <property type="evidence" value="ECO:0007669"/>
    <property type="project" value="UniProtKB-KW"/>
</dbReference>
<dbReference type="PANTHER" id="PTHR43298">
    <property type="entry name" value="MULTIDRUG RESISTANCE PROTEIN NORM-RELATED"/>
    <property type="match status" value="1"/>
</dbReference>